<name>A0A0A2L1I6_PENIT</name>
<dbReference type="PhylomeDB" id="A0A0A2L1I6"/>
<evidence type="ECO:0000256" key="1">
    <source>
        <dbReference type="SAM" id="MobiDB-lite"/>
    </source>
</evidence>
<dbReference type="STRING" id="40296.A0A0A2L1I6"/>
<sequence length="153" mass="16851">MIHGFSMTTPYDHIRQSAFQACHYISMNTTNRSESEGRFSSAPDTLSSDTYTRPHALNSARNDKFNGLRTAVWMHNGKLQIGNAVSETEPEELLQRLGLDSLLAKLDAENDAAAQPSLNLKMPSSVGTGLAGTFLVMLDAKTSLHQLYQHLVE</sequence>
<protein>
    <submittedName>
        <fullName evidence="2">Uncharacterized protein</fullName>
    </submittedName>
</protein>
<feature type="compositionally biased region" description="Polar residues" evidence="1">
    <location>
        <begin position="42"/>
        <end position="51"/>
    </location>
</feature>
<reference evidence="2 3" key="1">
    <citation type="journal article" date="2015" name="Mol. Plant Microbe Interact.">
        <title>Genome, transcriptome, and functional analyses of Penicillium expansum provide new insights into secondary metabolism and pathogenicity.</title>
        <authorList>
            <person name="Ballester A.R."/>
            <person name="Marcet-Houben M."/>
            <person name="Levin E."/>
            <person name="Sela N."/>
            <person name="Selma-Lazaro C."/>
            <person name="Carmona L."/>
            <person name="Wisniewski M."/>
            <person name="Droby S."/>
            <person name="Gonzalez-Candelas L."/>
            <person name="Gabaldon T."/>
        </authorList>
    </citation>
    <scope>NUCLEOTIDE SEQUENCE [LARGE SCALE GENOMIC DNA]</scope>
    <source>
        <strain evidence="2 3">PHI-1</strain>
    </source>
</reference>
<proteinExistence type="predicted"/>
<dbReference type="AlphaFoldDB" id="A0A0A2L1I6"/>
<accession>A0A0A2L1I6</accession>
<comment type="caution">
    <text evidence="2">The sequence shown here is derived from an EMBL/GenBank/DDBJ whole genome shotgun (WGS) entry which is preliminary data.</text>
</comment>
<dbReference type="OrthoDB" id="4499526at2759"/>
<dbReference type="Proteomes" id="UP000030104">
    <property type="component" value="Unassembled WGS sequence"/>
</dbReference>
<gene>
    <name evidence="2" type="ORF">PITC_016830</name>
</gene>
<dbReference type="EMBL" id="JQGA01000760">
    <property type="protein sequence ID" value="KGO73927.1"/>
    <property type="molecule type" value="Genomic_DNA"/>
</dbReference>
<organism evidence="2 3">
    <name type="scientific">Penicillium italicum</name>
    <name type="common">Blue mold</name>
    <dbReference type="NCBI Taxonomy" id="40296"/>
    <lineage>
        <taxon>Eukaryota</taxon>
        <taxon>Fungi</taxon>
        <taxon>Dikarya</taxon>
        <taxon>Ascomycota</taxon>
        <taxon>Pezizomycotina</taxon>
        <taxon>Eurotiomycetes</taxon>
        <taxon>Eurotiomycetidae</taxon>
        <taxon>Eurotiales</taxon>
        <taxon>Aspergillaceae</taxon>
        <taxon>Penicillium</taxon>
    </lineage>
</organism>
<keyword evidence="3" id="KW-1185">Reference proteome</keyword>
<dbReference type="HOGENOM" id="CLU_1713917_0_0_1"/>
<feature type="region of interest" description="Disordered" evidence="1">
    <location>
        <begin position="30"/>
        <end position="52"/>
    </location>
</feature>
<evidence type="ECO:0000313" key="3">
    <source>
        <dbReference type="Proteomes" id="UP000030104"/>
    </source>
</evidence>
<evidence type="ECO:0000313" key="2">
    <source>
        <dbReference type="EMBL" id="KGO73927.1"/>
    </source>
</evidence>